<evidence type="ECO:0000256" key="2">
    <source>
        <dbReference type="SAM" id="MobiDB-lite"/>
    </source>
</evidence>
<evidence type="ECO:0000256" key="1">
    <source>
        <dbReference type="ARBA" id="ARBA00022664"/>
    </source>
</evidence>
<evidence type="ECO:0000313" key="3">
    <source>
        <dbReference type="EMBL" id="KIK75876.1"/>
    </source>
</evidence>
<feature type="region of interest" description="Disordered" evidence="2">
    <location>
        <begin position="129"/>
        <end position="187"/>
    </location>
</feature>
<dbReference type="GO" id="GO:0006397">
    <property type="term" value="P:mRNA processing"/>
    <property type="evidence" value="ECO:0007669"/>
    <property type="project" value="UniProtKB-KW"/>
</dbReference>
<dbReference type="GO" id="GO:0008270">
    <property type="term" value="F:zinc ion binding"/>
    <property type="evidence" value="ECO:0007669"/>
    <property type="project" value="InterPro"/>
</dbReference>
<dbReference type="InterPro" id="IPR036875">
    <property type="entry name" value="Znf_CCHC_sf"/>
</dbReference>
<dbReference type="EMBL" id="KN827798">
    <property type="protein sequence ID" value="KIK75876.1"/>
    <property type="molecule type" value="Genomic_DNA"/>
</dbReference>
<dbReference type="Proteomes" id="UP000054538">
    <property type="component" value="Unassembled WGS sequence"/>
</dbReference>
<reference evidence="3 4" key="1">
    <citation type="submission" date="2014-04" db="EMBL/GenBank/DDBJ databases">
        <authorList>
            <consortium name="DOE Joint Genome Institute"/>
            <person name="Kuo A."/>
            <person name="Kohler A."/>
            <person name="Jargeat P."/>
            <person name="Nagy L.G."/>
            <person name="Floudas D."/>
            <person name="Copeland A."/>
            <person name="Barry K.W."/>
            <person name="Cichocki N."/>
            <person name="Veneault-Fourrey C."/>
            <person name="LaButti K."/>
            <person name="Lindquist E.A."/>
            <person name="Lipzen A."/>
            <person name="Lundell T."/>
            <person name="Morin E."/>
            <person name="Murat C."/>
            <person name="Sun H."/>
            <person name="Tunlid A."/>
            <person name="Henrissat B."/>
            <person name="Grigoriev I.V."/>
            <person name="Hibbett D.S."/>
            <person name="Martin F."/>
            <person name="Nordberg H.P."/>
            <person name="Cantor M.N."/>
            <person name="Hua S.X."/>
        </authorList>
    </citation>
    <scope>NUCLEOTIDE SEQUENCE [LARGE SCALE GENOMIC DNA]</scope>
    <source>
        <strain evidence="3 4">Ve08.2h10</strain>
    </source>
</reference>
<accession>A0A0D0CXJ4</accession>
<dbReference type="SUPFAM" id="SSF57756">
    <property type="entry name" value="Retrovirus zinc finger-like domains"/>
    <property type="match status" value="1"/>
</dbReference>
<evidence type="ECO:0000313" key="4">
    <source>
        <dbReference type="Proteomes" id="UP000054538"/>
    </source>
</evidence>
<organism evidence="3 4">
    <name type="scientific">Paxillus rubicundulus Ve08.2h10</name>
    <dbReference type="NCBI Taxonomy" id="930991"/>
    <lineage>
        <taxon>Eukaryota</taxon>
        <taxon>Fungi</taxon>
        <taxon>Dikarya</taxon>
        <taxon>Basidiomycota</taxon>
        <taxon>Agaricomycotina</taxon>
        <taxon>Agaricomycetes</taxon>
        <taxon>Agaricomycetidae</taxon>
        <taxon>Boletales</taxon>
        <taxon>Paxilineae</taxon>
        <taxon>Paxillaceae</taxon>
        <taxon>Paxillus</taxon>
    </lineage>
</organism>
<dbReference type="AlphaFoldDB" id="A0A0D0CXJ4"/>
<dbReference type="HOGENOM" id="CLU_033743_4_0_1"/>
<dbReference type="GO" id="GO:0003676">
    <property type="term" value="F:nucleic acid binding"/>
    <property type="evidence" value="ECO:0007669"/>
    <property type="project" value="InterPro"/>
</dbReference>
<feature type="region of interest" description="Disordered" evidence="2">
    <location>
        <begin position="228"/>
        <end position="256"/>
    </location>
</feature>
<dbReference type="STRING" id="930991.A0A0D0CXJ4"/>
<dbReference type="OrthoDB" id="2691415at2759"/>
<reference evidence="4" key="2">
    <citation type="submission" date="2015-01" db="EMBL/GenBank/DDBJ databases">
        <title>Evolutionary Origins and Diversification of the Mycorrhizal Mutualists.</title>
        <authorList>
            <consortium name="DOE Joint Genome Institute"/>
            <consortium name="Mycorrhizal Genomics Consortium"/>
            <person name="Kohler A."/>
            <person name="Kuo A."/>
            <person name="Nagy L.G."/>
            <person name="Floudas D."/>
            <person name="Copeland A."/>
            <person name="Barry K.W."/>
            <person name="Cichocki N."/>
            <person name="Veneault-Fourrey C."/>
            <person name="LaButti K."/>
            <person name="Lindquist E.A."/>
            <person name="Lipzen A."/>
            <person name="Lundell T."/>
            <person name="Morin E."/>
            <person name="Murat C."/>
            <person name="Riley R."/>
            <person name="Ohm R."/>
            <person name="Sun H."/>
            <person name="Tunlid A."/>
            <person name="Henrissat B."/>
            <person name="Grigoriev I.V."/>
            <person name="Hibbett D.S."/>
            <person name="Martin F."/>
        </authorList>
    </citation>
    <scope>NUCLEOTIDE SEQUENCE [LARGE SCALE GENOMIC DNA]</scope>
    <source>
        <strain evidence="4">Ve08.2h10</strain>
    </source>
</reference>
<keyword evidence="4" id="KW-1185">Reference proteome</keyword>
<dbReference type="InParanoid" id="A0A0D0CXJ4"/>
<keyword evidence="1" id="KW-0507">mRNA processing</keyword>
<sequence>MFEPDLHMEDLDLHPLWMNDYHKFLLELQTNFGPHDPVTDAEHQLDNLSMKDSQCINKYIVEFNHITSQVHGYGNGALCHHFYSGLPDHTKGVIACVGKPTMLTELCILSQGIDACYWECKSEITCQAKPTNPPPSNTHASSSARSAQNTTSSTSVHNYDSRVKALPPRPFQPDLSQNLGKDSKLTSEKQKRHFDLKLCMFCGDPCHMAKDCRKSTSKAAKACAATTSALPDANPSASALEAKNRDKTQYIHSFQS</sequence>
<name>A0A0D0CXJ4_9AGAM</name>
<protein>
    <submittedName>
        <fullName evidence="3">Unplaced genomic scaffold scaffold_2976, whole genome shotgun sequence</fullName>
    </submittedName>
</protein>
<proteinExistence type="predicted"/>
<feature type="compositionally biased region" description="Polar residues" evidence="2">
    <location>
        <begin position="137"/>
        <end position="158"/>
    </location>
</feature>
<gene>
    <name evidence="3" type="ORF">PAXRUDRAFT_18606</name>
</gene>